<dbReference type="EMBL" id="FXAV01000002">
    <property type="protein sequence ID" value="SMG17398.1"/>
    <property type="molecule type" value="Genomic_DNA"/>
</dbReference>
<feature type="region of interest" description="Disordered" evidence="4">
    <location>
        <begin position="26"/>
        <end position="60"/>
    </location>
</feature>
<dbReference type="SUPFAM" id="SSF46689">
    <property type="entry name" value="Homeodomain-like"/>
    <property type="match status" value="2"/>
</dbReference>
<comment type="caution">
    <text evidence="6">The sequence shown here is derived from an EMBL/GenBank/DDBJ whole genome shotgun (WGS) entry which is preliminary data.</text>
</comment>
<dbReference type="InterPro" id="IPR002818">
    <property type="entry name" value="DJ-1/PfpI"/>
</dbReference>
<keyword evidence="2" id="KW-0238">DNA-binding</keyword>
<reference evidence="6 7" key="1">
    <citation type="submission" date="2017-04" db="EMBL/GenBank/DDBJ databases">
        <authorList>
            <person name="Varghese N."/>
            <person name="Submissions S."/>
        </authorList>
    </citation>
    <scope>NUCLEOTIDE SEQUENCE [LARGE SCALE GENOMIC DNA]</scope>
    <source>
        <strain evidence="6 7">J3</strain>
    </source>
</reference>
<gene>
    <name evidence="6" type="ORF">SAMN02745947_00863</name>
</gene>
<protein>
    <submittedName>
        <fullName evidence="6">Transcriptional regulator, AraC family with amidase-like domain</fullName>
    </submittedName>
</protein>
<dbReference type="InterPro" id="IPR018062">
    <property type="entry name" value="HTH_AraC-typ_CS"/>
</dbReference>
<name>A0ABY1M8S5_RHORH</name>
<dbReference type="InterPro" id="IPR018060">
    <property type="entry name" value="HTH_AraC"/>
</dbReference>
<dbReference type="InterPro" id="IPR009057">
    <property type="entry name" value="Homeodomain-like_sf"/>
</dbReference>
<dbReference type="Proteomes" id="UP000193566">
    <property type="component" value="Unassembled WGS sequence"/>
</dbReference>
<feature type="domain" description="HTH araC/xylS-type" evidence="5">
    <location>
        <begin position="301"/>
        <end position="399"/>
    </location>
</feature>
<dbReference type="Gene3D" id="3.40.50.880">
    <property type="match status" value="1"/>
</dbReference>
<evidence type="ECO:0000256" key="1">
    <source>
        <dbReference type="ARBA" id="ARBA00023015"/>
    </source>
</evidence>
<dbReference type="InterPro" id="IPR052158">
    <property type="entry name" value="INH-QAR"/>
</dbReference>
<proteinExistence type="predicted"/>
<evidence type="ECO:0000313" key="7">
    <source>
        <dbReference type="Proteomes" id="UP000193566"/>
    </source>
</evidence>
<evidence type="ECO:0000256" key="2">
    <source>
        <dbReference type="ARBA" id="ARBA00023125"/>
    </source>
</evidence>
<sequence length="433" mass="47876">MRGSEAVVAELSHFHVGVGRAFGEGQHVEEEEDRQKYEDQQDHASSLPRRGPTRQWQSSRKTSIFCHRGVTLGCVSGTPGTTGRLEKVVVPVLPYVETFELGVACEVFGFDRSDDGLPTYDFHLVAATSDPVRTRFGYTIEVPHRLDLLDDADLILLPAVNSDGIALDDERLEPLFAKLRAAVDRGARVASMCTGAFILGAAGLLDGRRCTTHWMHADRLARTYPTAQVDRDVLYVDDHPVLTAAGTAAGIDLCLHIVRSAQGAQVANMIARRMVVPPHRDGGQAQYVAMPLPECKDESLAPLLDWMSEHLDRELPVAALAQKAHMSARTFARRFVAEVGVTPARWLRDQRVLAAQRLLEETDLPIDVVADRVGFGTAAVLRQHFLRLRQTTPQAYRRTFRRSVEPVGVERRNEVGVGRRSRVGGEHHEPVGV</sequence>
<dbReference type="CDD" id="cd03137">
    <property type="entry name" value="GATase1_AraC_1"/>
    <property type="match status" value="1"/>
</dbReference>
<dbReference type="SMART" id="SM00342">
    <property type="entry name" value="HTH_ARAC"/>
    <property type="match status" value="1"/>
</dbReference>
<evidence type="ECO:0000256" key="4">
    <source>
        <dbReference type="SAM" id="MobiDB-lite"/>
    </source>
</evidence>
<evidence type="ECO:0000256" key="3">
    <source>
        <dbReference type="ARBA" id="ARBA00023163"/>
    </source>
</evidence>
<accession>A0ABY1M8S5</accession>
<keyword evidence="1" id="KW-0805">Transcription regulation</keyword>
<dbReference type="PANTHER" id="PTHR43130">
    <property type="entry name" value="ARAC-FAMILY TRANSCRIPTIONAL REGULATOR"/>
    <property type="match status" value="1"/>
</dbReference>
<evidence type="ECO:0000259" key="5">
    <source>
        <dbReference type="PROSITE" id="PS01124"/>
    </source>
</evidence>
<dbReference type="Pfam" id="PF01965">
    <property type="entry name" value="DJ-1_PfpI"/>
    <property type="match status" value="1"/>
</dbReference>
<dbReference type="SUPFAM" id="SSF52317">
    <property type="entry name" value="Class I glutamine amidotransferase-like"/>
    <property type="match status" value="1"/>
</dbReference>
<organism evidence="6 7">
    <name type="scientific">Rhodococcus rhodochrous J3</name>
    <dbReference type="NCBI Taxonomy" id="903528"/>
    <lineage>
        <taxon>Bacteria</taxon>
        <taxon>Bacillati</taxon>
        <taxon>Actinomycetota</taxon>
        <taxon>Actinomycetes</taxon>
        <taxon>Mycobacteriales</taxon>
        <taxon>Nocardiaceae</taxon>
        <taxon>Rhodococcus</taxon>
    </lineage>
</organism>
<dbReference type="InterPro" id="IPR029062">
    <property type="entry name" value="Class_I_gatase-like"/>
</dbReference>
<dbReference type="Pfam" id="PF12833">
    <property type="entry name" value="HTH_18"/>
    <property type="match status" value="1"/>
</dbReference>
<evidence type="ECO:0000313" key="6">
    <source>
        <dbReference type="EMBL" id="SMG17398.1"/>
    </source>
</evidence>
<dbReference type="PANTHER" id="PTHR43130:SF3">
    <property type="entry name" value="HTH-TYPE TRANSCRIPTIONAL REGULATOR RV1931C"/>
    <property type="match status" value="1"/>
</dbReference>
<feature type="compositionally biased region" description="Basic and acidic residues" evidence="4">
    <location>
        <begin position="33"/>
        <end position="42"/>
    </location>
</feature>
<dbReference type="Gene3D" id="1.10.10.60">
    <property type="entry name" value="Homeodomain-like"/>
    <property type="match status" value="1"/>
</dbReference>
<dbReference type="PROSITE" id="PS01124">
    <property type="entry name" value="HTH_ARAC_FAMILY_2"/>
    <property type="match status" value="1"/>
</dbReference>
<keyword evidence="7" id="KW-1185">Reference proteome</keyword>
<keyword evidence="3" id="KW-0804">Transcription</keyword>
<dbReference type="PROSITE" id="PS00041">
    <property type="entry name" value="HTH_ARAC_FAMILY_1"/>
    <property type="match status" value="1"/>
</dbReference>